<evidence type="ECO:0000256" key="10">
    <source>
        <dbReference type="ARBA" id="ARBA00022837"/>
    </source>
</evidence>
<proteinExistence type="inferred from homology"/>
<comment type="subunit">
    <text evidence="4 15">Homodimer; dimerization is reversible, and the dimeric form is the active one.</text>
</comment>
<gene>
    <name evidence="17" type="ORF">HNP33_000819</name>
</gene>
<dbReference type="PANTHER" id="PTHR40457">
    <property type="entry name" value="PHOSPHOLIPASE A1"/>
    <property type="match status" value="1"/>
</dbReference>
<keyword evidence="7 15" id="KW-0479">Metal-binding</keyword>
<keyword evidence="18" id="KW-1185">Reference proteome</keyword>
<dbReference type="EMBL" id="JACHKZ010000003">
    <property type="protein sequence ID" value="MBB6576771.1"/>
    <property type="molecule type" value="Genomic_DNA"/>
</dbReference>
<evidence type="ECO:0000256" key="3">
    <source>
        <dbReference type="ARBA" id="ARBA00010525"/>
    </source>
</evidence>
<comment type="cofactor">
    <cofactor evidence="15">
        <name>Ca(2+)</name>
        <dbReference type="ChEBI" id="CHEBI:29108"/>
    </cofactor>
    <text evidence="15">Binds 1 Ca(2+) ion per monomer. In the dimeric form the Ca(2+) is bound by different amino acids with binding of each Ca(2+) shared with ligands coming from each monomer. The Ca(2+) ion may have a role in catalysis.</text>
</comment>
<comment type="subcellular location">
    <subcellularLocation>
        <location evidence="15">Cell outer membrane</location>
        <topology evidence="15">Multi-pass membrane protein</topology>
    </subcellularLocation>
    <text evidence="15">One of the very few enzymes located there.</text>
</comment>
<keyword evidence="9 15" id="KW-0378">Hydrolase</keyword>
<dbReference type="Gene3D" id="2.40.230.10">
    <property type="entry name" value="Phospholipase A1"/>
    <property type="match status" value="1"/>
</dbReference>
<dbReference type="InterPro" id="IPR003187">
    <property type="entry name" value="PLipase_A1"/>
</dbReference>
<reference evidence="17 18" key="1">
    <citation type="submission" date="2020-08" db="EMBL/GenBank/DDBJ databases">
        <title>Functional genomics of gut bacteria from endangered species of beetles.</title>
        <authorList>
            <person name="Carlos-Shanley C."/>
        </authorList>
    </citation>
    <scope>NUCLEOTIDE SEQUENCE [LARGE SCALE GENOMIC DNA]</scope>
    <source>
        <strain evidence="17 18">S00124</strain>
    </source>
</reference>
<feature type="region of interest" description="Disordered" evidence="16">
    <location>
        <begin position="68"/>
        <end position="98"/>
    </location>
</feature>
<dbReference type="PANTHER" id="PTHR40457:SF1">
    <property type="entry name" value="PHOSPHOLIPASE A1"/>
    <property type="match status" value="1"/>
</dbReference>
<dbReference type="RefSeq" id="WP_184705565.1">
    <property type="nucleotide sequence ID" value="NZ_JACHKZ010000003.1"/>
</dbReference>
<name>A0ABR6RCB0_9BURK</name>
<dbReference type="GO" id="GO:0008970">
    <property type="term" value="F:phospholipase A1 activity"/>
    <property type="evidence" value="ECO:0007669"/>
    <property type="project" value="UniProtKB-EC"/>
</dbReference>
<evidence type="ECO:0000256" key="1">
    <source>
        <dbReference type="ARBA" id="ARBA00000111"/>
    </source>
</evidence>
<keyword evidence="12 15" id="KW-0443">Lipid metabolism</keyword>
<evidence type="ECO:0000313" key="18">
    <source>
        <dbReference type="Proteomes" id="UP000562492"/>
    </source>
</evidence>
<evidence type="ECO:0000313" key="17">
    <source>
        <dbReference type="EMBL" id="MBB6576771.1"/>
    </source>
</evidence>
<evidence type="ECO:0000256" key="5">
    <source>
        <dbReference type="ARBA" id="ARBA00022452"/>
    </source>
</evidence>
<keyword evidence="11 15" id="KW-0442">Lipid degradation</keyword>
<evidence type="ECO:0000256" key="16">
    <source>
        <dbReference type="SAM" id="MobiDB-lite"/>
    </source>
</evidence>
<keyword evidence="6" id="KW-0812">Transmembrane</keyword>
<accession>A0ABR6RCB0</accession>
<evidence type="ECO:0000256" key="14">
    <source>
        <dbReference type="ARBA" id="ARBA00023237"/>
    </source>
</evidence>
<evidence type="ECO:0000256" key="7">
    <source>
        <dbReference type="ARBA" id="ARBA00022723"/>
    </source>
</evidence>
<dbReference type="GO" id="GO:0004623">
    <property type="term" value="F:phospholipase A2 activity"/>
    <property type="evidence" value="ECO:0007669"/>
    <property type="project" value="UniProtKB-EC"/>
</dbReference>
<dbReference type="PRINTS" id="PR01486">
    <property type="entry name" value="PHPHLIPASEA1"/>
</dbReference>
<comment type="caution">
    <text evidence="17">The sequence shown here is derived from an EMBL/GenBank/DDBJ whole genome shotgun (WGS) entry which is preliminary data.</text>
</comment>
<feature type="signal peptide" evidence="15">
    <location>
        <begin position="1"/>
        <end position="29"/>
    </location>
</feature>
<organism evidence="17 18">
    <name type="scientific">Comamonas odontotermitis</name>
    <dbReference type="NCBI Taxonomy" id="379895"/>
    <lineage>
        <taxon>Bacteria</taxon>
        <taxon>Pseudomonadati</taxon>
        <taxon>Pseudomonadota</taxon>
        <taxon>Betaproteobacteria</taxon>
        <taxon>Burkholderiales</taxon>
        <taxon>Comamonadaceae</taxon>
        <taxon>Comamonas</taxon>
    </lineage>
</organism>
<feature type="compositionally biased region" description="Low complexity" evidence="16">
    <location>
        <begin position="71"/>
        <end position="96"/>
    </location>
</feature>
<dbReference type="InterPro" id="IPR036541">
    <property type="entry name" value="PLipase_A1_sf"/>
</dbReference>
<keyword evidence="10 15" id="KW-0106">Calcium</keyword>
<evidence type="ECO:0000256" key="8">
    <source>
        <dbReference type="ARBA" id="ARBA00022729"/>
    </source>
</evidence>
<comment type="similarity">
    <text evidence="3 15">Belongs to the phospholipase A1 family.</text>
</comment>
<comment type="function">
    <text evidence="15">Hydrolysis of phosphatidylcholine with phospholipase A2 (EC 3.1.1.4) and phospholipase A1 (EC 3.1.1.32) activities.</text>
</comment>
<evidence type="ECO:0000256" key="13">
    <source>
        <dbReference type="ARBA" id="ARBA00023136"/>
    </source>
</evidence>
<evidence type="ECO:0000256" key="9">
    <source>
        <dbReference type="ARBA" id="ARBA00022801"/>
    </source>
</evidence>
<evidence type="ECO:0000256" key="4">
    <source>
        <dbReference type="ARBA" id="ARBA00011702"/>
    </source>
</evidence>
<sequence length="404" mass="44490">MKTIFFARTPLALASSALGACLGLPAAWAQNAPAFAANTTDAAWRQCTLQQDGSARLACFDQWAQQQSGKPAAMEPTPAPSMAAATASAAEPASASTGLRVPPTALAAAEDLPPSIGGCRNNAYTEMSRFWELEAGTDCGKFSFRGYRPLSVSVAAADHVNQQPTSGNPANSAPTAEPYQKQEMRIQLSVRTKLAQNLLTDPNGKLRDSLWIGYTGLSYWQVFNSDMSRPFRTTDHEPEIFYVYPTTAQLPFGWRWRYSGVGLVHQSNGQSDPLSRSWNRTYLMTGLELDNRLQLQAKVWHRIKESAEDDNNPGIQNYIGRGELKLGWNVNQRNWMGLTARGSLNGHGKGSGRVEWMHTLGEGWMGGKSNLRLHAQLFHGYGDSLIDYNYKRTVFSLGFSLLDF</sequence>
<protein>
    <recommendedName>
        <fullName evidence="15">Phospholipase A1</fullName>
        <ecNumber evidence="15">3.1.1.32</ecNumber>
        <ecNumber evidence="15">3.1.1.4</ecNumber>
    </recommendedName>
    <alternativeName>
        <fullName evidence="15">Phosphatidylcholine 1-acylhydrolase</fullName>
    </alternativeName>
</protein>
<dbReference type="SUPFAM" id="SSF56931">
    <property type="entry name" value="Outer membrane phospholipase A (OMPLA)"/>
    <property type="match status" value="1"/>
</dbReference>
<evidence type="ECO:0000256" key="2">
    <source>
        <dbReference type="ARBA" id="ARBA00001604"/>
    </source>
</evidence>
<dbReference type="PROSITE" id="PS51257">
    <property type="entry name" value="PROKAR_LIPOPROTEIN"/>
    <property type="match status" value="1"/>
</dbReference>
<keyword evidence="14 15" id="KW-0998">Cell outer membrane</keyword>
<dbReference type="EC" id="3.1.1.32" evidence="15"/>
<keyword evidence="5" id="KW-1134">Transmembrane beta strand</keyword>
<evidence type="ECO:0000256" key="15">
    <source>
        <dbReference type="RuleBase" id="RU366027"/>
    </source>
</evidence>
<comment type="catalytic activity">
    <reaction evidence="2 15">
        <text>a 1,2-diacyl-sn-glycero-3-phosphocholine + H2O = a 1-acyl-sn-glycero-3-phosphocholine + a fatty acid + H(+)</text>
        <dbReference type="Rhea" id="RHEA:15801"/>
        <dbReference type="ChEBI" id="CHEBI:15377"/>
        <dbReference type="ChEBI" id="CHEBI:15378"/>
        <dbReference type="ChEBI" id="CHEBI:28868"/>
        <dbReference type="ChEBI" id="CHEBI:57643"/>
        <dbReference type="ChEBI" id="CHEBI:58168"/>
        <dbReference type="EC" id="3.1.1.4"/>
    </reaction>
</comment>
<dbReference type="Proteomes" id="UP000562492">
    <property type="component" value="Unassembled WGS sequence"/>
</dbReference>
<evidence type="ECO:0000256" key="12">
    <source>
        <dbReference type="ARBA" id="ARBA00023098"/>
    </source>
</evidence>
<keyword evidence="13" id="KW-0472">Membrane</keyword>
<dbReference type="Pfam" id="PF02253">
    <property type="entry name" value="PLA1"/>
    <property type="match status" value="1"/>
</dbReference>
<evidence type="ECO:0000256" key="11">
    <source>
        <dbReference type="ARBA" id="ARBA00022963"/>
    </source>
</evidence>
<feature type="chain" id="PRO_5044982963" description="Phospholipase A1" evidence="15">
    <location>
        <begin position="30"/>
        <end position="404"/>
    </location>
</feature>
<evidence type="ECO:0000256" key="6">
    <source>
        <dbReference type="ARBA" id="ARBA00022692"/>
    </source>
</evidence>
<dbReference type="EC" id="3.1.1.4" evidence="15"/>
<keyword evidence="8 15" id="KW-0732">Signal</keyword>
<comment type="catalytic activity">
    <reaction evidence="1 15">
        <text>a 1,2-diacyl-sn-glycero-3-phosphocholine + H2O = a 2-acyl-sn-glycero-3-phosphocholine + a fatty acid + H(+)</text>
        <dbReference type="Rhea" id="RHEA:18689"/>
        <dbReference type="ChEBI" id="CHEBI:15377"/>
        <dbReference type="ChEBI" id="CHEBI:15378"/>
        <dbReference type="ChEBI" id="CHEBI:28868"/>
        <dbReference type="ChEBI" id="CHEBI:57643"/>
        <dbReference type="ChEBI" id="CHEBI:57875"/>
        <dbReference type="EC" id="3.1.1.32"/>
    </reaction>
</comment>